<protein>
    <recommendedName>
        <fullName evidence="4">26S proteasome regulatory subunit RPN2 C-terminal domain-containing protein</fullName>
    </recommendedName>
</protein>
<comment type="caution">
    <text evidence="5">The sequence shown here is derived from an EMBL/GenBank/DDBJ whole genome shotgun (WGS) entry which is preliminary data.</text>
</comment>
<dbReference type="GO" id="GO:0005634">
    <property type="term" value="C:nucleus"/>
    <property type="evidence" value="ECO:0007669"/>
    <property type="project" value="TreeGrafter"/>
</dbReference>
<dbReference type="InterPro" id="IPR011989">
    <property type="entry name" value="ARM-like"/>
</dbReference>
<keyword evidence="3" id="KW-1133">Transmembrane helix</keyword>
<feature type="region of interest" description="Disordered" evidence="2">
    <location>
        <begin position="238"/>
        <end position="270"/>
    </location>
</feature>
<dbReference type="Pfam" id="PF18004">
    <property type="entry name" value="RPN2_C"/>
    <property type="match status" value="1"/>
</dbReference>
<name>A0A261Y0S4_9FUNG</name>
<evidence type="ECO:0000256" key="3">
    <source>
        <dbReference type="SAM" id="Phobius"/>
    </source>
</evidence>
<feature type="non-terminal residue" evidence="5">
    <location>
        <position position="1"/>
    </location>
</feature>
<dbReference type="Gene3D" id="1.25.10.10">
    <property type="entry name" value="Leucine-rich Repeat Variant"/>
    <property type="match status" value="1"/>
</dbReference>
<feature type="region of interest" description="Disordered" evidence="2">
    <location>
        <begin position="130"/>
        <end position="181"/>
    </location>
</feature>
<keyword evidence="3" id="KW-0812">Transmembrane</keyword>
<reference evidence="5 6" key="1">
    <citation type="journal article" date="2017" name="Mycologia">
        <title>Bifiguratus adelaidae, gen. et sp. nov., a new member of Mucoromycotina in endophytic and soil-dwelling habitats.</title>
        <authorList>
            <person name="Torres-Cruz T.J."/>
            <person name="Billingsley Tobias T.L."/>
            <person name="Almatruk M."/>
            <person name="Hesse C."/>
            <person name="Kuske C.R."/>
            <person name="Desiro A."/>
            <person name="Benucci G.M."/>
            <person name="Bonito G."/>
            <person name="Stajich J.E."/>
            <person name="Dunlap C."/>
            <person name="Arnold A.E."/>
            <person name="Porras-Alfaro A."/>
        </authorList>
    </citation>
    <scope>NUCLEOTIDE SEQUENCE [LARGE SCALE GENOMIC DNA]</scope>
    <source>
        <strain evidence="5 6">AZ0501</strain>
    </source>
</reference>
<keyword evidence="3" id="KW-0472">Membrane</keyword>
<dbReference type="OrthoDB" id="261572at2759"/>
<keyword evidence="6" id="KW-1185">Reference proteome</keyword>
<dbReference type="PANTHER" id="PTHR10943">
    <property type="entry name" value="26S PROTEASOME NON-ATPASE REGULATORY SUBUNIT"/>
    <property type="match status" value="1"/>
</dbReference>
<evidence type="ECO:0000256" key="1">
    <source>
        <dbReference type="ARBA" id="ARBA00022737"/>
    </source>
</evidence>
<feature type="transmembrane region" description="Helical" evidence="3">
    <location>
        <begin position="61"/>
        <end position="81"/>
    </location>
</feature>
<dbReference type="Proteomes" id="UP000242875">
    <property type="component" value="Unassembled WGS sequence"/>
</dbReference>
<dbReference type="GO" id="GO:0034515">
    <property type="term" value="C:proteasome storage granule"/>
    <property type="evidence" value="ECO:0007669"/>
    <property type="project" value="TreeGrafter"/>
</dbReference>
<evidence type="ECO:0000313" key="6">
    <source>
        <dbReference type="Proteomes" id="UP000242875"/>
    </source>
</evidence>
<dbReference type="InterPro" id="IPR040623">
    <property type="entry name" value="RPN2_C"/>
</dbReference>
<gene>
    <name evidence="5" type="ORF">BZG36_02160</name>
</gene>
<dbReference type="GO" id="GO:0043161">
    <property type="term" value="P:proteasome-mediated ubiquitin-dependent protein catabolic process"/>
    <property type="evidence" value="ECO:0007669"/>
    <property type="project" value="TreeGrafter"/>
</dbReference>
<evidence type="ECO:0000313" key="5">
    <source>
        <dbReference type="EMBL" id="OZJ04186.1"/>
    </source>
</evidence>
<feature type="compositionally biased region" description="Basic and acidic residues" evidence="2">
    <location>
        <begin position="134"/>
        <end position="167"/>
    </location>
</feature>
<dbReference type="GO" id="GO:0008540">
    <property type="term" value="C:proteasome regulatory particle, base subcomplex"/>
    <property type="evidence" value="ECO:0007669"/>
    <property type="project" value="TreeGrafter"/>
</dbReference>
<accession>A0A261Y0S4</accession>
<dbReference type="EMBL" id="MVBO01000050">
    <property type="protein sequence ID" value="OZJ04186.1"/>
    <property type="molecule type" value="Genomic_DNA"/>
</dbReference>
<dbReference type="PANTHER" id="PTHR10943:SF2">
    <property type="entry name" value="26S PROTEASOME NON-ATPASE REGULATORY SUBUNIT 1"/>
    <property type="match status" value="1"/>
</dbReference>
<feature type="domain" description="26S proteasome regulatory subunit RPN2 C-terminal" evidence="4">
    <location>
        <begin position="76"/>
        <end position="237"/>
    </location>
</feature>
<proteinExistence type="predicted"/>
<evidence type="ECO:0000256" key="2">
    <source>
        <dbReference type="SAM" id="MobiDB-lite"/>
    </source>
</evidence>
<keyword evidence="1" id="KW-0677">Repeat</keyword>
<organism evidence="5 6">
    <name type="scientific">Bifiguratus adelaidae</name>
    <dbReference type="NCBI Taxonomy" id="1938954"/>
    <lineage>
        <taxon>Eukaryota</taxon>
        <taxon>Fungi</taxon>
        <taxon>Fungi incertae sedis</taxon>
        <taxon>Mucoromycota</taxon>
        <taxon>Mucoromycotina</taxon>
        <taxon>Endogonomycetes</taxon>
        <taxon>Endogonales</taxon>
        <taxon>Endogonales incertae sedis</taxon>
        <taxon>Bifiguratus</taxon>
    </lineage>
</organism>
<evidence type="ECO:0000259" key="4">
    <source>
        <dbReference type="Pfam" id="PF18004"/>
    </source>
</evidence>
<sequence length="270" mass="30555">KLYEKIIGDKHEDAMSKFGAVLGQGIIDAGGRNVTISLLSRTGHSNMTAIVGMALFTQFWYWYPMTHFLSLAFVPTAVIGLTKTLEIPKFEFVSNAKPSLFAYPPPVKPPTTTVVEKVATAVLSTTAKSKARAKKLEKEKESDTMDTDEKVAEESEKKEEEKMYEDKEDKEEKDDKHKKKKKEDNFQILENLQRVVPQQLKYITFKKDSRYMPIKQANVGGILLMKDTRPDEEQDLIVPSAHKSATSSSEGTSEEQEASPFEPFEYNFDD</sequence>
<dbReference type="AlphaFoldDB" id="A0A261Y0S4"/>